<evidence type="ECO:0000313" key="3">
    <source>
        <dbReference type="EMBL" id="KFI19107.1"/>
    </source>
</evidence>
<dbReference type="Proteomes" id="UP000028839">
    <property type="component" value="Unassembled WGS sequence"/>
</dbReference>
<name>A0A0E2ZL95_9GAMM</name>
<comment type="caution">
    <text evidence="3">The sequence shown here is derived from an EMBL/GenBank/DDBJ whole genome shotgun (WGS) entry which is preliminary data.</text>
</comment>
<proteinExistence type="predicted"/>
<dbReference type="EMBL" id="JPGN01000063">
    <property type="protein sequence ID" value="KFI19107.1"/>
    <property type="molecule type" value="Genomic_DNA"/>
</dbReference>
<dbReference type="AlphaFoldDB" id="A0A0E2ZL95"/>
<dbReference type="HOGENOM" id="CLU_132461_0_1_6"/>
<accession>A0A0E2ZL95</accession>
<dbReference type="InterPro" id="IPR025511">
    <property type="entry name" value="DUF4398"/>
</dbReference>
<sequence>MPPLQTSLIKLLGISMIAAGLGVLGGCASVPPPRGEIAEATFAVGEAQEAEAPQYAPAELRSARKKLKAAESAMVDENYEKARRLAEQALVDAQFAEVKARAEIQRQGVEELRKSIEILRRELNKRSGNP</sequence>
<reference evidence="3 4" key="1">
    <citation type="submission" date="2014-07" db="EMBL/GenBank/DDBJ databases">
        <title>Comparative analysis of Nitrosococcus oceani genome inventories of strains from Pacific and Atlantic gyres.</title>
        <authorList>
            <person name="Lim C.K."/>
            <person name="Wang L."/>
            <person name="Sayavedra-Soto L.A."/>
            <person name="Klotz M.G."/>
        </authorList>
    </citation>
    <scope>NUCLEOTIDE SEQUENCE [LARGE SCALE GENOMIC DNA]</scope>
    <source>
        <strain evidence="3 4">C-27</strain>
    </source>
</reference>
<protein>
    <recommendedName>
        <fullName evidence="2">DUF4398 domain-containing protein</fullName>
    </recommendedName>
</protein>
<gene>
    <name evidence="3" type="ORF">IB75_10890</name>
</gene>
<keyword evidence="1" id="KW-0175">Coiled coil</keyword>
<evidence type="ECO:0000259" key="2">
    <source>
        <dbReference type="Pfam" id="PF14346"/>
    </source>
</evidence>
<dbReference type="OrthoDB" id="5574276at2"/>
<dbReference type="Gene3D" id="1.20.1270.390">
    <property type="match status" value="1"/>
</dbReference>
<organism evidence="3 4">
    <name type="scientific">Nitrosococcus oceani C-27</name>
    <dbReference type="NCBI Taxonomy" id="314279"/>
    <lineage>
        <taxon>Bacteria</taxon>
        <taxon>Pseudomonadati</taxon>
        <taxon>Pseudomonadota</taxon>
        <taxon>Gammaproteobacteria</taxon>
        <taxon>Chromatiales</taxon>
        <taxon>Chromatiaceae</taxon>
        <taxon>Nitrosococcus</taxon>
    </lineage>
</organism>
<evidence type="ECO:0000256" key="1">
    <source>
        <dbReference type="SAM" id="Coils"/>
    </source>
</evidence>
<feature type="coiled-coil region" evidence="1">
    <location>
        <begin position="60"/>
        <end position="129"/>
    </location>
</feature>
<feature type="domain" description="DUF4398" evidence="2">
    <location>
        <begin position="36"/>
        <end position="111"/>
    </location>
</feature>
<dbReference type="Pfam" id="PF14346">
    <property type="entry name" value="DUF4398"/>
    <property type="match status" value="1"/>
</dbReference>
<evidence type="ECO:0000313" key="4">
    <source>
        <dbReference type="Proteomes" id="UP000028839"/>
    </source>
</evidence>